<organism evidence="7 8">
    <name type="scientific">Neomesorhizobium albiziae</name>
    <dbReference type="NCBI Taxonomy" id="335020"/>
    <lineage>
        <taxon>Bacteria</taxon>
        <taxon>Pseudomonadati</taxon>
        <taxon>Pseudomonadota</taxon>
        <taxon>Alphaproteobacteria</taxon>
        <taxon>Hyphomicrobiales</taxon>
        <taxon>Phyllobacteriaceae</taxon>
        <taxon>Neomesorhizobium</taxon>
    </lineage>
</organism>
<protein>
    <submittedName>
        <fullName evidence="7">Uncharacterized conserved protein</fullName>
    </submittedName>
</protein>
<dbReference type="OrthoDB" id="9807246at2"/>
<dbReference type="GO" id="GO:0046872">
    <property type="term" value="F:metal ion binding"/>
    <property type="evidence" value="ECO:0007669"/>
    <property type="project" value="UniProtKB-KW"/>
</dbReference>
<dbReference type="PROSITE" id="PS51891">
    <property type="entry name" value="CENP_V_GFA"/>
    <property type="match status" value="1"/>
</dbReference>
<sequence>MNEPTTGGCQCGAVRYRIDQALENAHICHCRMCQKASGNYFLPLARASKASLTITRGEVGWFHSSDVVRRGFCRSCGTPLFFDVVDRDSINVVLGALDEPASVKPEFQCGPDEKMPWFGELDGMEPAADETSWYEAVAPSNHQHPDHDTDQWPVAGKK</sequence>
<dbReference type="RefSeq" id="WP_149761029.1">
    <property type="nucleotide sequence ID" value="NZ_BSPE01000048.1"/>
</dbReference>
<evidence type="ECO:0000256" key="3">
    <source>
        <dbReference type="ARBA" id="ARBA00022833"/>
    </source>
</evidence>
<evidence type="ECO:0000256" key="2">
    <source>
        <dbReference type="ARBA" id="ARBA00022723"/>
    </source>
</evidence>
<dbReference type="AlphaFoldDB" id="A0A1I4AQX7"/>
<dbReference type="PANTHER" id="PTHR33337:SF40">
    <property type="entry name" value="CENP-V_GFA DOMAIN-CONTAINING PROTEIN-RELATED"/>
    <property type="match status" value="1"/>
</dbReference>
<dbReference type="Pfam" id="PF04828">
    <property type="entry name" value="GFA"/>
    <property type="match status" value="1"/>
</dbReference>
<proteinExistence type="inferred from homology"/>
<evidence type="ECO:0000256" key="5">
    <source>
        <dbReference type="SAM" id="MobiDB-lite"/>
    </source>
</evidence>
<reference evidence="7 8" key="1">
    <citation type="submission" date="2016-10" db="EMBL/GenBank/DDBJ databases">
        <authorList>
            <person name="Varghese N."/>
            <person name="Submissions S."/>
        </authorList>
    </citation>
    <scope>NUCLEOTIDE SEQUENCE [LARGE SCALE GENOMIC DNA]</scope>
    <source>
        <strain evidence="7 8">DSM 21822</strain>
    </source>
</reference>
<feature type="region of interest" description="Disordered" evidence="5">
    <location>
        <begin position="135"/>
        <end position="158"/>
    </location>
</feature>
<accession>A0A1I4AQX7</accession>
<evidence type="ECO:0000256" key="4">
    <source>
        <dbReference type="ARBA" id="ARBA00023239"/>
    </source>
</evidence>
<evidence type="ECO:0000313" key="7">
    <source>
        <dbReference type="EMBL" id="SFK58905.1"/>
    </source>
</evidence>
<dbReference type="Gene3D" id="3.90.1590.10">
    <property type="entry name" value="glutathione-dependent formaldehyde- activating enzyme (gfa)"/>
    <property type="match status" value="1"/>
</dbReference>
<evidence type="ECO:0000256" key="1">
    <source>
        <dbReference type="ARBA" id="ARBA00005495"/>
    </source>
</evidence>
<keyword evidence="3" id="KW-0862">Zinc</keyword>
<gene>
    <name evidence="7" type="ORF">SAMN04488498_108228</name>
</gene>
<dbReference type="SUPFAM" id="SSF51316">
    <property type="entry name" value="Mss4-like"/>
    <property type="match status" value="1"/>
</dbReference>
<keyword evidence="2" id="KW-0479">Metal-binding</keyword>
<dbReference type="PANTHER" id="PTHR33337">
    <property type="entry name" value="GFA DOMAIN-CONTAINING PROTEIN"/>
    <property type="match status" value="1"/>
</dbReference>
<dbReference type="InterPro" id="IPR006913">
    <property type="entry name" value="CENP-V/GFA"/>
</dbReference>
<comment type="similarity">
    <text evidence="1">Belongs to the Gfa family.</text>
</comment>
<dbReference type="Proteomes" id="UP000323300">
    <property type="component" value="Unassembled WGS sequence"/>
</dbReference>
<keyword evidence="8" id="KW-1185">Reference proteome</keyword>
<evidence type="ECO:0000313" key="8">
    <source>
        <dbReference type="Proteomes" id="UP000323300"/>
    </source>
</evidence>
<evidence type="ECO:0000259" key="6">
    <source>
        <dbReference type="PROSITE" id="PS51891"/>
    </source>
</evidence>
<dbReference type="GO" id="GO:0016846">
    <property type="term" value="F:carbon-sulfur lyase activity"/>
    <property type="evidence" value="ECO:0007669"/>
    <property type="project" value="InterPro"/>
</dbReference>
<dbReference type="InterPro" id="IPR011057">
    <property type="entry name" value="Mss4-like_sf"/>
</dbReference>
<name>A0A1I4AQX7_9HYPH</name>
<feature type="domain" description="CENP-V/GFA" evidence="6">
    <location>
        <begin position="5"/>
        <end position="113"/>
    </location>
</feature>
<keyword evidence="4" id="KW-0456">Lyase</keyword>
<dbReference type="EMBL" id="FOSL01000008">
    <property type="protein sequence ID" value="SFK58905.1"/>
    <property type="molecule type" value="Genomic_DNA"/>
</dbReference>